<evidence type="ECO:0000313" key="2">
    <source>
        <dbReference type="Proteomes" id="UP000077266"/>
    </source>
</evidence>
<proteinExistence type="predicted"/>
<evidence type="ECO:0000313" key="1">
    <source>
        <dbReference type="EMBL" id="KZV92893.1"/>
    </source>
</evidence>
<organism evidence="1 2">
    <name type="scientific">Exidia glandulosa HHB12029</name>
    <dbReference type="NCBI Taxonomy" id="1314781"/>
    <lineage>
        <taxon>Eukaryota</taxon>
        <taxon>Fungi</taxon>
        <taxon>Dikarya</taxon>
        <taxon>Basidiomycota</taxon>
        <taxon>Agaricomycotina</taxon>
        <taxon>Agaricomycetes</taxon>
        <taxon>Auriculariales</taxon>
        <taxon>Exidiaceae</taxon>
        <taxon>Exidia</taxon>
    </lineage>
</organism>
<name>A0A165I4Q4_EXIGL</name>
<gene>
    <name evidence="1" type="ORF">EXIGLDRAFT_62262</name>
</gene>
<dbReference type="EMBL" id="KV426000">
    <property type="protein sequence ID" value="KZV92893.1"/>
    <property type="molecule type" value="Genomic_DNA"/>
</dbReference>
<protein>
    <submittedName>
        <fullName evidence="1">Uncharacterized protein</fullName>
    </submittedName>
</protein>
<sequence>MRETADQVPFVHSCFPTFASACSLLWIHDIDGVLFTFLGFCVFPFRSALFCQHSLTVVLGAAVALHALCGPASMI</sequence>
<keyword evidence="2" id="KW-1185">Reference proteome</keyword>
<reference evidence="1 2" key="1">
    <citation type="journal article" date="2016" name="Mol. Biol. Evol.">
        <title>Comparative Genomics of Early-Diverging Mushroom-Forming Fungi Provides Insights into the Origins of Lignocellulose Decay Capabilities.</title>
        <authorList>
            <person name="Nagy L.G."/>
            <person name="Riley R."/>
            <person name="Tritt A."/>
            <person name="Adam C."/>
            <person name="Daum C."/>
            <person name="Floudas D."/>
            <person name="Sun H."/>
            <person name="Yadav J.S."/>
            <person name="Pangilinan J."/>
            <person name="Larsson K.H."/>
            <person name="Matsuura K."/>
            <person name="Barry K."/>
            <person name="Labutti K."/>
            <person name="Kuo R."/>
            <person name="Ohm R.A."/>
            <person name="Bhattacharya S.S."/>
            <person name="Shirouzu T."/>
            <person name="Yoshinaga Y."/>
            <person name="Martin F.M."/>
            <person name="Grigoriev I.V."/>
            <person name="Hibbett D.S."/>
        </authorList>
    </citation>
    <scope>NUCLEOTIDE SEQUENCE [LARGE SCALE GENOMIC DNA]</scope>
    <source>
        <strain evidence="1 2">HHB12029</strain>
    </source>
</reference>
<dbReference type="PROSITE" id="PS51257">
    <property type="entry name" value="PROKAR_LIPOPROTEIN"/>
    <property type="match status" value="1"/>
</dbReference>
<dbReference type="InParanoid" id="A0A165I4Q4"/>
<accession>A0A165I4Q4</accession>
<dbReference type="AlphaFoldDB" id="A0A165I4Q4"/>
<dbReference type="Proteomes" id="UP000077266">
    <property type="component" value="Unassembled WGS sequence"/>
</dbReference>